<evidence type="ECO:0000313" key="3">
    <source>
        <dbReference type="Proteomes" id="UP000238479"/>
    </source>
</evidence>
<evidence type="ECO:0000256" key="1">
    <source>
        <dbReference type="SAM" id="MobiDB-lite"/>
    </source>
</evidence>
<reference evidence="2 3" key="1">
    <citation type="journal article" date="2018" name="Nat. Genet.">
        <title>The Rosa genome provides new insights in the design of modern roses.</title>
        <authorList>
            <person name="Bendahmane M."/>
        </authorList>
    </citation>
    <scope>NUCLEOTIDE SEQUENCE [LARGE SCALE GENOMIC DNA]</scope>
    <source>
        <strain evidence="3">cv. Old Blush</strain>
    </source>
</reference>
<keyword evidence="3" id="KW-1185">Reference proteome</keyword>
<feature type="compositionally biased region" description="Polar residues" evidence="1">
    <location>
        <begin position="39"/>
        <end position="49"/>
    </location>
</feature>
<dbReference type="AlphaFoldDB" id="A0A2P6SEU6"/>
<protein>
    <submittedName>
        <fullName evidence="2">Uncharacterized protein</fullName>
    </submittedName>
</protein>
<evidence type="ECO:0000313" key="2">
    <source>
        <dbReference type="EMBL" id="PRQ57193.1"/>
    </source>
</evidence>
<comment type="caution">
    <text evidence="2">The sequence shown here is derived from an EMBL/GenBank/DDBJ whole genome shotgun (WGS) entry which is preliminary data.</text>
</comment>
<dbReference type="Gramene" id="PRQ57193">
    <property type="protein sequence ID" value="PRQ57193"/>
    <property type="gene ID" value="RchiOBHm_Chr1g0345611"/>
</dbReference>
<name>A0A2P6SEU6_ROSCH</name>
<feature type="region of interest" description="Disordered" evidence="1">
    <location>
        <begin position="39"/>
        <end position="58"/>
    </location>
</feature>
<dbReference type="Proteomes" id="UP000238479">
    <property type="component" value="Chromosome 1"/>
</dbReference>
<organism evidence="2 3">
    <name type="scientific">Rosa chinensis</name>
    <name type="common">China rose</name>
    <dbReference type="NCBI Taxonomy" id="74649"/>
    <lineage>
        <taxon>Eukaryota</taxon>
        <taxon>Viridiplantae</taxon>
        <taxon>Streptophyta</taxon>
        <taxon>Embryophyta</taxon>
        <taxon>Tracheophyta</taxon>
        <taxon>Spermatophyta</taxon>
        <taxon>Magnoliopsida</taxon>
        <taxon>eudicotyledons</taxon>
        <taxon>Gunneridae</taxon>
        <taxon>Pentapetalae</taxon>
        <taxon>rosids</taxon>
        <taxon>fabids</taxon>
        <taxon>Rosales</taxon>
        <taxon>Rosaceae</taxon>
        <taxon>Rosoideae</taxon>
        <taxon>Rosoideae incertae sedis</taxon>
        <taxon>Rosa</taxon>
    </lineage>
</organism>
<sequence>MRARACFFASRDEREGTIEFSNRELSFQNRRLSGQSIVRSGADNTSNTERWAGKEAQSCGTRVAQPTVTLMTQRKLVLKKILTIFLGGLKHTKWKPKEWIPRGVGDFVVCTRFPSTGS</sequence>
<accession>A0A2P6SEU6</accession>
<dbReference type="EMBL" id="PDCK01000039">
    <property type="protein sequence ID" value="PRQ57193.1"/>
    <property type="molecule type" value="Genomic_DNA"/>
</dbReference>
<gene>
    <name evidence="2" type="ORF">RchiOBHm_Chr1g0345611</name>
</gene>
<proteinExistence type="predicted"/>